<sequence>MDQPTASTEQSNPALRPLTLPAPPAWSQLTSNKQRLAALKADLESSNKLATKLESFTDEPTWNAYIPFGPLAYFSGQLIHTNDITHTLPVSPIDSASNSTPSLPPAVPSTAEEAAQVAEAGADWRQGDAWKVLKSAKQARTSALKSTEGQFALYFFAWAPR</sequence>
<gene>
    <name evidence="2" type="ORF">BCR35DRAFT_81106</name>
</gene>
<keyword evidence="3" id="KW-1185">Reference proteome</keyword>
<accession>A0A1Y2FFC9</accession>
<name>A0A1Y2FFC9_9BASI</name>
<dbReference type="Proteomes" id="UP000193467">
    <property type="component" value="Unassembled WGS sequence"/>
</dbReference>
<organism evidence="2 3">
    <name type="scientific">Leucosporidium creatinivorum</name>
    <dbReference type="NCBI Taxonomy" id="106004"/>
    <lineage>
        <taxon>Eukaryota</taxon>
        <taxon>Fungi</taxon>
        <taxon>Dikarya</taxon>
        <taxon>Basidiomycota</taxon>
        <taxon>Pucciniomycotina</taxon>
        <taxon>Microbotryomycetes</taxon>
        <taxon>Leucosporidiales</taxon>
        <taxon>Leucosporidium</taxon>
    </lineage>
</organism>
<comment type="caution">
    <text evidence="2">The sequence shown here is derived from an EMBL/GenBank/DDBJ whole genome shotgun (WGS) entry which is preliminary data.</text>
</comment>
<reference evidence="2 3" key="1">
    <citation type="submission" date="2016-07" db="EMBL/GenBank/DDBJ databases">
        <title>Pervasive Adenine N6-methylation of Active Genes in Fungi.</title>
        <authorList>
            <consortium name="DOE Joint Genome Institute"/>
            <person name="Mondo S.J."/>
            <person name="Dannebaum R.O."/>
            <person name="Kuo R.C."/>
            <person name="Labutti K."/>
            <person name="Haridas S."/>
            <person name="Kuo A."/>
            <person name="Salamov A."/>
            <person name="Ahrendt S.R."/>
            <person name="Lipzen A."/>
            <person name="Sullivan W."/>
            <person name="Andreopoulos W.B."/>
            <person name="Clum A."/>
            <person name="Lindquist E."/>
            <person name="Daum C."/>
            <person name="Ramamoorthy G.K."/>
            <person name="Gryganskyi A."/>
            <person name="Culley D."/>
            <person name="Magnuson J.K."/>
            <person name="James T.Y."/>
            <person name="O'Malley M.A."/>
            <person name="Stajich J.E."/>
            <person name="Spatafora J.W."/>
            <person name="Visel A."/>
            <person name="Grigoriev I.V."/>
        </authorList>
    </citation>
    <scope>NUCLEOTIDE SEQUENCE [LARGE SCALE GENOMIC DNA]</scope>
    <source>
        <strain evidence="2 3">62-1032</strain>
    </source>
</reference>
<evidence type="ECO:0000313" key="2">
    <source>
        <dbReference type="EMBL" id="ORY82317.1"/>
    </source>
</evidence>
<feature type="region of interest" description="Disordered" evidence="1">
    <location>
        <begin position="1"/>
        <end position="26"/>
    </location>
</feature>
<proteinExistence type="predicted"/>
<feature type="compositionally biased region" description="Polar residues" evidence="1">
    <location>
        <begin position="1"/>
        <end position="12"/>
    </location>
</feature>
<dbReference type="InParanoid" id="A0A1Y2FFC9"/>
<evidence type="ECO:0000313" key="3">
    <source>
        <dbReference type="Proteomes" id="UP000193467"/>
    </source>
</evidence>
<dbReference type="EMBL" id="MCGR01000021">
    <property type="protein sequence ID" value="ORY82317.1"/>
    <property type="molecule type" value="Genomic_DNA"/>
</dbReference>
<protein>
    <submittedName>
        <fullName evidence="2">Uncharacterized protein</fullName>
    </submittedName>
</protein>
<dbReference type="STRING" id="106004.A0A1Y2FFC9"/>
<evidence type="ECO:0000256" key="1">
    <source>
        <dbReference type="SAM" id="MobiDB-lite"/>
    </source>
</evidence>
<dbReference type="AlphaFoldDB" id="A0A1Y2FFC9"/>
<dbReference type="OrthoDB" id="21413at2759"/>